<gene>
    <name evidence="1" type="ORF">QW060_05340</name>
    <name evidence="2" type="ORF">QW060_26060</name>
    <name evidence="3" type="ORF">QW060_26255</name>
</gene>
<keyword evidence="4" id="KW-1185">Reference proteome</keyword>
<dbReference type="EMBL" id="JAUFQU010000083">
    <property type="protein sequence ID" value="MDN3710295.1"/>
    <property type="molecule type" value="Genomic_DNA"/>
</dbReference>
<evidence type="ECO:0000313" key="4">
    <source>
        <dbReference type="Proteomes" id="UP001242368"/>
    </source>
</evidence>
<dbReference type="Proteomes" id="UP001242368">
    <property type="component" value="Unassembled WGS sequence"/>
</dbReference>
<reference evidence="4" key="2">
    <citation type="journal article" date="2019" name="Int. J. Syst. Evol. Microbiol.">
        <title>The Global Catalogue of Microorganisms (GCM) 10K type strain sequencing project: providing services to taxonomists for standard genome sequencing and annotation.</title>
        <authorList>
            <consortium name="The Broad Institute Genomics Platform"/>
            <consortium name="The Broad Institute Genome Sequencing Center for Infectious Disease"/>
            <person name="Wu L."/>
            <person name="Ma J."/>
        </authorList>
    </citation>
    <scope>NUCLEOTIDE SEQUENCE [LARGE SCALE GENOMIC DNA]</scope>
    <source>
        <strain evidence="4">CECT 7184</strain>
    </source>
</reference>
<accession>A0ABT8D342</accession>
<evidence type="ECO:0000313" key="3">
    <source>
        <dbReference type="EMBL" id="MDN3710333.1"/>
    </source>
</evidence>
<dbReference type="EMBL" id="JAUFQU010000084">
    <property type="protein sequence ID" value="MDN3710333.1"/>
    <property type="molecule type" value="Genomic_DNA"/>
</dbReference>
<name>A0ABT8D342_9FLAO</name>
<reference evidence="3" key="3">
    <citation type="submission" date="2023-06" db="EMBL/GenBank/DDBJ databases">
        <authorList>
            <person name="Lucena T."/>
            <person name="Sun Q."/>
        </authorList>
    </citation>
    <scope>NUCLEOTIDE SEQUENCE</scope>
    <source>
        <strain evidence="3">CECT 7184</strain>
    </source>
</reference>
<sequence>MAFCPYWKSKLLHLLLVCKMKELQDLCLICHQDFLAVEVDFLLSLFNLFKD</sequence>
<organism evidence="3 4">
    <name type="scientific">Paenimyroides ceti</name>
    <dbReference type="NCBI Taxonomy" id="395087"/>
    <lineage>
        <taxon>Bacteria</taxon>
        <taxon>Pseudomonadati</taxon>
        <taxon>Bacteroidota</taxon>
        <taxon>Flavobacteriia</taxon>
        <taxon>Flavobacteriales</taxon>
        <taxon>Flavobacteriaceae</taxon>
        <taxon>Paenimyroides</taxon>
    </lineage>
</organism>
<dbReference type="RefSeq" id="WP_290362619.1">
    <property type="nucleotide sequence ID" value="NZ_JAUFQU010000001.1"/>
</dbReference>
<dbReference type="EMBL" id="JAUFQU010000001">
    <property type="protein sequence ID" value="MDN3706551.1"/>
    <property type="molecule type" value="Genomic_DNA"/>
</dbReference>
<comment type="caution">
    <text evidence="3">The sequence shown here is derived from an EMBL/GenBank/DDBJ whole genome shotgun (WGS) entry which is preliminary data.</text>
</comment>
<evidence type="ECO:0000313" key="1">
    <source>
        <dbReference type="EMBL" id="MDN3706551.1"/>
    </source>
</evidence>
<evidence type="ECO:0000313" key="2">
    <source>
        <dbReference type="EMBL" id="MDN3710295.1"/>
    </source>
</evidence>
<reference evidence="3" key="1">
    <citation type="journal article" date="2014" name="Int. J. Syst. Evol. Microbiol.">
        <title>Complete genome of a new Firmicutes species belonging to the dominant human colonic microbiota ('Ruminococcus bicirculans') reveals two chromosomes and a selective capacity to utilize plant glucans.</title>
        <authorList>
            <consortium name="NISC Comparative Sequencing Program"/>
            <person name="Wegmann U."/>
            <person name="Louis P."/>
            <person name="Goesmann A."/>
            <person name="Henrissat B."/>
            <person name="Duncan S.H."/>
            <person name="Flint H.J."/>
        </authorList>
    </citation>
    <scope>NUCLEOTIDE SEQUENCE</scope>
    <source>
        <strain evidence="3">CECT 7184</strain>
    </source>
</reference>
<protein>
    <submittedName>
        <fullName evidence="3">Uncharacterized protein</fullName>
    </submittedName>
</protein>
<proteinExistence type="predicted"/>